<dbReference type="PATRIC" id="fig|375.37.peg.9251"/>
<evidence type="ECO:0000313" key="5">
    <source>
        <dbReference type="Proteomes" id="UP000181962"/>
    </source>
</evidence>
<reference evidence="2 4" key="1">
    <citation type="submission" date="2014-09" db="EMBL/GenBank/DDBJ databases">
        <title>Draft genome of Bradyrhizobium japonicum Is-34.</title>
        <authorList>
            <person name="Tsurumaru H."/>
            <person name="Yamakawa T."/>
            <person name="Hashimoto S."/>
            <person name="Okizaki K."/>
            <person name="Kanesaki Y."/>
            <person name="Yoshikawa H."/>
            <person name="Yajima S."/>
        </authorList>
    </citation>
    <scope>NUCLEOTIDE SEQUENCE [LARGE SCALE GENOMIC DNA]</scope>
    <source>
        <strain evidence="2 4">Is-34</strain>
    </source>
</reference>
<organism evidence="2 4">
    <name type="scientific">Bradyrhizobium japonicum</name>
    <dbReference type="NCBI Taxonomy" id="375"/>
    <lineage>
        <taxon>Bacteria</taxon>
        <taxon>Pseudomonadati</taxon>
        <taxon>Pseudomonadota</taxon>
        <taxon>Alphaproteobacteria</taxon>
        <taxon>Hyphomicrobiales</taxon>
        <taxon>Nitrobacteraceae</taxon>
        <taxon>Bradyrhizobium</taxon>
    </lineage>
</organism>
<accession>A0A0A3XEX5</accession>
<protein>
    <recommendedName>
        <fullName evidence="7">Type III effector NopAN</fullName>
    </recommendedName>
</protein>
<dbReference type="Proteomes" id="UP001549291">
    <property type="component" value="Unassembled WGS sequence"/>
</dbReference>
<dbReference type="OrthoDB" id="8222981at2"/>
<evidence type="ECO:0008006" key="7">
    <source>
        <dbReference type="Google" id="ProtNLM"/>
    </source>
</evidence>
<evidence type="ECO:0000313" key="6">
    <source>
        <dbReference type="Proteomes" id="UP001549291"/>
    </source>
</evidence>
<dbReference type="EMBL" id="CP017637">
    <property type="protein sequence ID" value="APG14836.1"/>
    <property type="molecule type" value="Genomic_DNA"/>
</dbReference>
<dbReference type="Proteomes" id="UP000181962">
    <property type="component" value="Chromosome"/>
</dbReference>
<evidence type="ECO:0000313" key="3">
    <source>
        <dbReference type="EMBL" id="MET4724782.1"/>
    </source>
</evidence>
<evidence type="ECO:0000313" key="1">
    <source>
        <dbReference type="EMBL" id="APG14836.1"/>
    </source>
</evidence>
<dbReference type="KEGG" id="bjp:RN69_38295"/>
<reference evidence="1 5" key="2">
    <citation type="submission" date="2016-11" db="EMBL/GenBank/DDBJ databases">
        <title>Complete Genome Sequence of Bradyrhizobium sp. strain J5, an isolated from soybean nodule in Hokkaido.</title>
        <authorList>
            <person name="Kanehara K."/>
        </authorList>
    </citation>
    <scope>NUCLEOTIDE SEQUENCE [LARGE SCALE GENOMIC DNA]</scope>
    <source>
        <strain evidence="1 5">J5</strain>
    </source>
</reference>
<dbReference type="EMBL" id="JBEPTQ010000002">
    <property type="protein sequence ID" value="MET4724782.1"/>
    <property type="molecule type" value="Genomic_DNA"/>
</dbReference>
<dbReference type="RefSeq" id="WP_028144470.1">
    <property type="nucleotide sequence ID" value="NZ_CP010313.1"/>
</dbReference>
<sequence length="278" mass="29522">MFLYFVSVLAALLLLVVSNRGAMAKRSGYRSDCAGMLIVSSILLVDNFQSECQALHLFSDNQPIRGELFERGADLFSFNGANAGAPCNAVLAPVILPAPSRLRYRSMTLSSDEPSNYPDEDVLKRRADKGPRVASFAPARSFRQNGPALRAEAPVGSMLMQRLVSLASHSFTTSAGVKISFTLIMASNPSGTAFGPQVLMDADSKALVCEISPMDAESISAFRHSLAQAFVQQAANPGGGLPSKDVDDLFANNWAANATNGIMGGCLLGNNNESGRIV</sequence>
<name>A0A0A3XEX5_BRAJP</name>
<dbReference type="EMBL" id="JRPN01000126">
    <property type="protein sequence ID" value="KGT72855.1"/>
    <property type="molecule type" value="Genomic_DNA"/>
</dbReference>
<proteinExistence type="predicted"/>
<keyword evidence="6" id="KW-1185">Reference proteome</keyword>
<gene>
    <name evidence="3" type="ORF">ABIF63_008888</name>
    <name evidence="1" type="ORF">BKD09_41455</name>
    <name evidence="2" type="ORF">MA20_47885</name>
</gene>
<dbReference type="GeneID" id="92969678"/>
<evidence type="ECO:0000313" key="2">
    <source>
        <dbReference type="EMBL" id="KGT72855.1"/>
    </source>
</evidence>
<evidence type="ECO:0000313" key="4">
    <source>
        <dbReference type="Proteomes" id="UP000030377"/>
    </source>
</evidence>
<dbReference type="AlphaFoldDB" id="A0A0A3XEX5"/>
<reference evidence="3 6" key="3">
    <citation type="submission" date="2024-06" db="EMBL/GenBank/DDBJ databases">
        <title>Genomic Encyclopedia of Type Strains, Phase V (KMG-V): Genome sequencing to study the core and pangenomes of soil and plant-associated prokaryotes.</title>
        <authorList>
            <person name="Whitman W."/>
        </authorList>
    </citation>
    <scope>NUCLEOTIDE SEQUENCE [LARGE SCALE GENOMIC DNA]</scope>
    <source>
        <strain evidence="3 6">USDA 160</strain>
    </source>
</reference>
<dbReference type="Proteomes" id="UP000030377">
    <property type="component" value="Unassembled WGS sequence"/>
</dbReference>